<feature type="region of interest" description="Disordered" evidence="1">
    <location>
        <begin position="824"/>
        <end position="844"/>
    </location>
</feature>
<reference evidence="4" key="2">
    <citation type="submission" date="2024-01" db="EMBL/GenBank/DDBJ databases">
        <title>Comparative genomics of Cryptococcus and Kwoniella reveals pathogenesis evolution and contrasting modes of karyotype evolution via chromosome fusion or intercentromeric recombination.</title>
        <authorList>
            <person name="Coelho M.A."/>
            <person name="David-Palma M."/>
            <person name="Shea T."/>
            <person name="Bowers K."/>
            <person name="McGinley-Smith S."/>
            <person name="Mohammad A.W."/>
            <person name="Gnirke A."/>
            <person name="Yurkov A.M."/>
            <person name="Nowrousian M."/>
            <person name="Sun S."/>
            <person name="Cuomo C.A."/>
            <person name="Heitman J."/>
        </authorList>
    </citation>
    <scope>NUCLEOTIDE SEQUENCE</scope>
    <source>
        <strain evidence="4">CBS 12478</strain>
    </source>
</reference>
<evidence type="ECO:0000313" key="4">
    <source>
        <dbReference type="EMBL" id="WWD22830.1"/>
    </source>
</evidence>
<dbReference type="Proteomes" id="UP000322225">
    <property type="component" value="Chromosome 14"/>
</dbReference>
<feature type="compositionally biased region" description="Polar residues" evidence="1">
    <location>
        <begin position="722"/>
        <end position="738"/>
    </location>
</feature>
<evidence type="ECO:0000259" key="3">
    <source>
        <dbReference type="Pfam" id="PF10374"/>
    </source>
</evidence>
<dbReference type="PANTHER" id="PTHR15696">
    <property type="entry name" value="SMG-7 SUPPRESSOR WITH MORPHOLOGICAL EFFECT ON GENITALIA PROTEIN 7"/>
    <property type="match status" value="1"/>
</dbReference>
<proteinExistence type="predicted"/>
<feature type="compositionally biased region" description="Low complexity" evidence="1">
    <location>
        <begin position="742"/>
        <end position="756"/>
    </location>
</feature>
<dbReference type="InterPro" id="IPR011990">
    <property type="entry name" value="TPR-like_helical_dom_sf"/>
</dbReference>
<evidence type="ECO:0000256" key="1">
    <source>
        <dbReference type="SAM" id="MobiDB-lite"/>
    </source>
</evidence>
<reference evidence="4" key="1">
    <citation type="submission" date="2017-08" db="EMBL/GenBank/DDBJ databases">
        <authorList>
            <person name="Cuomo C."/>
            <person name="Billmyre B."/>
            <person name="Heitman J."/>
        </authorList>
    </citation>
    <scope>NUCLEOTIDE SEQUENCE</scope>
    <source>
        <strain evidence="4">CBS 12478</strain>
    </source>
</reference>
<dbReference type="Pfam" id="PF10374">
    <property type="entry name" value="EST1"/>
    <property type="match status" value="1"/>
</dbReference>
<protein>
    <recommendedName>
        <fullName evidence="6">Protein SMG7</fullName>
    </recommendedName>
</protein>
<dbReference type="Gene3D" id="1.25.40.10">
    <property type="entry name" value="Tetratricopeptide repeat domain"/>
    <property type="match status" value="1"/>
</dbReference>
<dbReference type="PANTHER" id="PTHR15696:SF36">
    <property type="entry name" value="NONSENSE-MEDIATED MRNA DECAY FACTOR"/>
    <property type="match status" value="1"/>
</dbReference>
<feature type="compositionally biased region" description="Polar residues" evidence="1">
    <location>
        <begin position="824"/>
        <end position="837"/>
    </location>
</feature>
<dbReference type="GeneID" id="43590045"/>
<feature type="region of interest" description="Disordered" evidence="1">
    <location>
        <begin position="547"/>
        <end position="566"/>
    </location>
</feature>
<sequence length="906" mass="98648">MRFSYSLTLRARVSISIEMQQNIRQQRVSSPARRSAAELDRDAKSEAERLKVILKAQPPWSKEVELYRQQCRNLHLTILFSHPLSPYAQSLDSLWHHTTYLLIQAYRDLIAHLSSSATAVGGAGGNRRRGGSPNSNPNASELKKTITRFRQALSSEETFYKSLISRLVRFYGLAEVGDCASYLAEAKIPIGGDEGSFEGVAGAGAGAGVGQEKKEKIGLVYKGLICLGDLERYKEQYREVTNNRGAKAAGRNEEKFAAARRYYEIARGLIPDDGLAFNQLAVISTYLSDNFSTTYFYFRALAIRNAFRNIDDIVYRFLGKNWEKWRSKQKEGHVEEGRDEVELWQEKLVVLVGILYLKAGFTFLPSIQPSVLERLGQLVKSRRLGAEMIVKTTSVIIASHYRARSTAGIEPDPKLIQRSHEAETKALEFLLAAFTVLLRIGAEEVEEARASNVGESALAVDGDDEVDDQLPQYITAVLRRILPSLRIVSKWIKLDLEYISRQAPSPPLDTFWASYRRFIDAISSVFPIAKLPSLSDPLEEDTDMRGFSPLQRGMTSEGGLTRTTSTDIGRVDGLARRDFHPNEEQLMRLADLQVDAKLIIQSQVGGALINGHAQHIDSGSLIAQRDQDVSDVASVSTQTEDDPVNMAMRATLGTGSSIGDEEEEEEVILWGKGPAPVLSPNTSAPGPQHDPFAVPLSNGGVNRPKPTAYDLLQNLMLESTPTPAVQTSGAVPESTPSPGLNAHQGPAAGQASGGSALLFGTAGGQNGSIWSMTREESAKGQKRASIQNIAAIWNQPTPTSGPAVTAPPQAHPFVQAQVQVPPLQSSPGNHYASSQQHAYPHQGQAYPPSHPTWGMANVPLPQSYPYGGEAPGPGQVPFYASPAYYGAGAQYANWGGGGGGANQHPP</sequence>
<keyword evidence="5" id="KW-1185">Reference proteome</keyword>
<feature type="region of interest" description="Disordered" evidence="1">
    <location>
        <begin position="722"/>
        <end position="756"/>
    </location>
</feature>
<dbReference type="Pfam" id="PF10373">
    <property type="entry name" value="EST1_DNA_bind"/>
    <property type="match status" value="1"/>
</dbReference>
<dbReference type="AlphaFoldDB" id="A0AAJ8LT86"/>
<dbReference type="InterPro" id="IPR018834">
    <property type="entry name" value="DNA/RNA-bd_Est1-type"/>
</dbReference>
<gene>
    <name evidence="4" type="ORF">CI109_107324</name>
</gene>
<dbReference type="KEGG" id="ksn:43590045"/>
<dbReference type="InterPro" id="IPR019458">
    <property type="entry name" value="Est1-like_N"/>
</dbReference>
<accession>A0AAJ8LT86</accession>
<feature type="region of interest" description="Disordered" evidence="1">
    <location>
        <begin position="121"/>
        <end position="141"/>
    </location>
</feature>
<dbReference type="RefSeq" id="XP_031859899.2">
    <property type="nucleotide sequence ID" value="XM_032005892.2"/>
</dbReference>
<feature type="domain" description="DNA/RNA-binding" evidence="2">
    <location>
        <begin position="259"/>
        <end position="551"/>
    </location>
</feature>
<organism evidence="4 5">
    <name type="scientific">Kwoniella shandongensis</name>
    <dbReference type="NCBI Taxonomy" id="1734106"/>
    <lineage>
        <taxon>Eukaryota</taxon>
        <taxon>Fungi</taxon>
        <taxon>Dikarya</taxon>
        <taxon>Basidiomycota</taxon>
        <taxon>Agaricomycotina</taxon>
        <taxon>Tremellomycetes</taxon>
        <taxon>Tremellales</taxon>
        <taxon>Cryptococcaceae</taxon>
        <taxon>Kwoniella</taxon>
    </lineage>
</organism>
<name>A0AAJ8LT86_9TREE</name>
<dbReference type="EMBL" id="CP144064">
    <property type="protein sequence ID" value="WWD22830.1"/>
    <property type="molecule type" value="Genomic_DNA"/>
</dbReference>
<dbReference type="SUPFAM" id="SSF48452">
    <property type="entry name" value="TPR-like"/>
    <property type="match status" value="1"/>
</dbReference>
<evidence type="ECO:0000259" key="2">
    <source>
        <dbReference type="Pfam" id="PF10373"/>
    </source>
</evidence>
<dbReference type="InterPro" id="IPR045153">
    <property type="entry name" value="Est1/Ebs1-like"/>
</dbReference>
<feature type="domain" description="Telomerase activating protein Est1-like N-terminal" evidence="3">
    <location>
        <begin position="90"/>
        <end position="238"/>
    </location>
</feature>
<evidence type="ECO:0008006" key="6">
    <source>
        <dbReference type="Google" id="ProtNLM"/>
    </source>
</evidence>
<evidence type="ECO:0000313" key="5">
    <source>
        <dbReference type="Proteomes" id="UP000322225"/>
    </source>
</evidence>